<comment type="caution">
    <text evidence="5">The sequence shown here is derived from an EMBL/GenBank/DDBJ whole genome shotgun (WGS) entry which is preliminary data.</text>
</comment>
<reference evidence="5" key="1">
    <citation type="submission" date="2022-07" db="EMBL/GenBank/DDBJ databases">
        <title>Phylogenomic reconstructions and comparative analyses of Kickxellomycotina fungi.</title>
        <authorList>
            <person name="Reynolds N.K."/>
            <person name="Stajich J.E."/>
            <person name="Barry K."/>
            <person name="Grigoriev I.V."/>
            <person name="Crous P."/>
            <person name="Smith M.E."/>
        </authorList>
    </citation>
    <scope>NUCLEOTIDE SEQUENCE</scope>
    <source>
        <strain evidence="5">CBS 109367</strain>
    </source>
</reference>
<dbReference type="InterPro" id="IPR029058">
    <property type="entry name" value="AB_hydrolase_fold"/>
</dbReference>
<organism evidence="5 6">
    <name type="scientific">Coemansia spiralis</name>
    <dbReference type="NCBI Taxonomy" id="417178"/>
    <lineage>
        <taxon>Eukaryota</taxon>
        <taxon>Fungi</taxon>
        <taxon>Fungi incertae sedis</taxon>
        <taxon>Zoopagomycota</taxon>
        <taxon>Kickxellomycotina</taxon>
        <taxon>Kickxellomycetes</taxon>
        <taxon>Kickxellales</taxon>
        <taxon>Kickxellaceae</taxon>
        <taxon>Coemansia</taxon>
    </lineage>
</organism>
<dbReference type="InterPro" id="IPR013094">
    <property type="entry name" value="AB_hydrolase_3"/>
</dbReference>
<keyword evidence="6" id="KW-1185">Reference proteome</keyword>
<dbReference type="InterPro" id="IPR050300">
    <property type="entry name" value="GDXG_lipolytic_enzyme"/>
</dbReference>
<protein>
    <recommendedName>
        <fullName evidence="4">Alpha/beta hydrolase fold-3 domain-containing protein</fullName>
    </recommendedName>
</protein>
<dbReference type="GO" id="GO:0016787">
    <property type="term" value="F:hydrolase activity"/>
    <property type="evidence" value="ECO:0007669"/>
    <property type="project" value="UniProtKB-KW"/>
</dbReference>
<evidence type="ECO:0000313" key="5">
    <source>
        <dbReference type="EMBL" id="KAJ2688195.1"/>
    </source>
</evidence>
<dbReference type="PROSITE" id="PS01174">
    <property type="entry name" value="LIPASE_GDXG_SER"/>
    <property type="match status" value="1"/>
</dbReference>
<dbReference type="InterPro" id="IPR033140">
    <property type="entry name" value="Lipase_GDXG_put_SER_AS"/>
</dbReference>
<dbReference type="AlphaFoldDB" id="A0A9W8GK97"/>
<evidence type="ECO:0000256" key="1">
    <source>
        <dbReference type="ARBA" id="ARBA00010515"/>
    </source>
</evidence>
<evidence type="ECO:0000256" key="2">
    <source>
        <dbReference type="ARBA" id="ARBA00022801"/>
    </source>
</evidence>
<dbReference type="OrthoDB" id="408631at2759"/>
<evidence type="ECO:0000259" key="4">
    <source>
        <dbReference type="Pfam" id="PF07859"/>
    </source>
</evidence>
<dbReference type="PANTHER" id="PTHR48081">
    <property type="entry name" value="AB HYDROLASE SUPERFAMILY PROTEIN C4A8.06C"/>
    <property type="match status" value="1"/>
</dbReference>
<dbReference type="EMBL" id="JANBTX010000052">
    <property type="protein sequence ID" value="KAJ2688195.1"/>
    <property type="molecule type" value="Genomic_DNA"/>
</dbReference>
<evidence type="ECO:0000256" key="3">
    <source>
        <dbReference type="PROSITE-ProRule" id="PRU10038"/>
    </source>
</evidence>
<sequence length="404" mass="45316">MFSVYFAMLKSAVSYLVRGRQLPAWDLRLQVYSSGFRQYTRMLFPVMSDDDIDSIDFGEIHDTLQANQMPPSKVPPEIGLHRELQITVADVSIDRDSIRGIGVIERPLLSLIDSEKRDFQSSGESRRIAYDLITPWSACEQVGIGLDTTTKTAMEPSPLNPDERVILYLHGGSYVLGNPVAYREPVGYLAHYTLLRTFVIDYRLAPRHPCPAQLHDALIAFNFLIRQGFTPQNIVLAGDSAGGHLCLDLMLLLRHAGGGLHKFAGLMLISPLPSLLLSGDSLNSNGSHDYLVSLPMESPNMPLRLFYRPGAKYTSDYKQELKDSMLTPISGSLADFPPTIIQCGTAELLLDDIRELFTKIKGDNPGTQVVFEEYPDMVHVFHRFLFRPESKQAYEALYEFVQSI</sequence>
<dbReference type="SUPFAM" id="SSF53474">
    <property type="entry name" value="alpha/beta-Hydrolases"/>
    <property type="match status" value="1"/>
</dbReference>
<dbReference type="PANTHER" id="PTHR48081:SF8">
    <property type="entry name" value="ALPHA_BETA HYDROLASE FOLD-3 DOMAIN-CONTAINING PROTEIN-RELATED"/>
    <property type="match status" value="1"/>
</dbReference>
<accession>A0A9W8GK97</accession>
<dbReference type="Gene3D" id="3.40.50.1820">
    <property type="entry name" value="alpha/beta hydrolase"/>
    <property type="match status" value="1"/>
</dbReference>
<feature type="domain" description="Alpha/beta hydrolase fold-3" evidence="4">
    <location>
        <begin position="166"/>
        <end position="382"/>
    </location>
</feature>
<feature type="active site" evidence="3">
    <location>
        <position position="240"/>
    </location>
</feature>
<dbReference type="Proteomes" id="UP001151516">
    <property type="component" value="Unassembled WGS sequence"/>
</dbReference>
<keyword evidence="2" id="KW-0378">Hydrolase</keyword>
<comment type="similarity">
    <text evidence="1">Belongs to the 'GDXG' lipolytic enzyme family.</text>
</comment>
<gene>
    <name evidence="5" type="ORF">IWW39_002395</name>
</gene>
<name>A0A9W8GK97_9FUNG</name>
<evidence type="ECO:0000313" key="6">
    <source>
        <dbReference type="Proteomes" id="UP001151516"/>
    </source>
</evidence>
<dbReference type="Pfam" id="PF07859">
    <property type="entry name" value="Abhydrolase_3"/>
    <property type="match status" value="1"/>
</dbReference>
<proteinExistence type="inferred from homology"/>